<dbReference type="InterPro" id="IPR025139">
    <property type="entry name" value="DUF4062"/>
</dbReference>
<dbReference type="Pfam" id="PF13271">
    <property type="entry name" value="DUF4062"/>
    <property type="match status" value="1"/>
</dbReference>
<dbReference type="AlphaFoldDB" id="Q648K9"/>
<reference evidence="2" key="2">
    <citation type="submission" date="2004-08" db="EMBL/GenBank/DDBJ databases">
        <authorList>
            <person name="Putnam N."/>
            <person name="Detter J.C."/>
            <person name="Richardson P.M."/>
            <person name="Rokhsar D."/>
        </authorList>
    </citation>
    <scope>NUCLEOTIDE SEQUENCE</scope>
</reference>
<gene>
    <name evidence="2" type="ORF">GZ37D1_15</name>
</gene>
<evidence type="ECO:0000313" key="2">
    <source>
        <dbReference type="EMBL" id="AAU84168.1"/>
    </source>
</evidence>
<feature type="domain" description="DUF4062" evidence="1">
    <location>
        <begin position="9"/>
        <end position="96"/>
    </location>
</feature>
<dbReference type="EMBL" id="AY714868">
    <property type="protein sequence ID" value="AAU84168.1"/>
    <property type="molecule type" value="Genomic_DNA"/>
</dbReference>
<reference evidence="2" key="1">
    <citation type="journal article" date="2004" name="Science">
        <title>Reverse methanogenesis: testing the hypothesis with environmental genomics.</title>
        <authorList>
            <person name="Hallam S.J."/>
            <person name="Putnam N."/>
            <person name="Preston C.M."/>
            <person name="Detter J.C."/>
            <person name="Rokhsar D."/>
            <person name="Richardson P.M."/>
            <person name="DeLong E.F."/>
        </authorList>
    </citation>
    <scope>NUCLEOTIDE SEQUENCE</scope>
</reference>
<organism evidence="2">
    <name type="scientific">Uncultured archaeon GZfos26G2</name>
    <dbReference type="NCBI Taxonomy" id="3386331"/>
    <lineage>
        <taxon>Archaea</taxon>
        <taxon>Methanobacteriati</taxon>
        <taxon>Methanobacteriota</taxon>
        <taxon>Stenosarchaea group</taxon>
        <taxon>Methanomicrobia</taxon>
        <taxon>Candidatus Methanophagales</taxon>
        <taxon>Candidatus Methanophagaceae</taxon>
        <taxon>Candidatus Methanophaga</taxon>
    </lineage>
</organism>
<evidence type="ECO:0000259" key="1">
    <source>
        <dbReference type="Pfam" id="PF13271"/>
    </source>
</evidence>
<accession>Q648K9</accession>
<proteinExistence type="predicted"/>
<protein>
    <recommendedName>
        <fullName evidence="1">DUF4062 domain-containing protein</fullName>
    </recommendedName>
</protein>
<name>Q648K9_UNCAG</name>
<sequence>MINKMPLMVFISSRLDELKEERNKVRVGISELWSHEDIPFKVWDWENAKEIPSGKNPDRIQSEGVRDSDIYVLILGSEYGNKEYGESPTHKEYDLACSELEKDCILIFIRKGGRIEEKLERWIEELKNKHACKPFENPDQLKNLVKTRLRDLWSEEKWKANKVDADEKLPDIRVGVNLAMAPDEQGEIKNFLIIEAQNHDKDSVFLSFPSFAIKGSRNKITVVRDSVYNLPVPTGELKPGDSRSILVDPTRFEIENLEQLGEVFFPDKIGRKFKGSEEDTLIAIKAVKNSEDSRARE</sequence>